<organism evidence="1 2">
    <name type="scientific">Hyalomma asiaticum</name>
    <name type="common">Tick</name>
    <dbReference type="NCBI Taxonomy" id="266040"/>
    <lineage>
        <taxon>Eukaryota</taxon>
        <taxon>Metazoa</taxon>
        <taxon>Ecdysozoa</taxon>
        <taxon>Arthropoda</taxon>
        <taxon>Chelicerata</taxon>
        <taxon>Arachnida</taxon>
        <taxon>Acari</taxon>
        <taxon>Parasitiformes</taxon>
        <taxon>Ixodida</taxon>
        <taxon>Ixodoidea</taxon>
        <taxon>Ixodidae</taxon>
        <taxon>Hyalomminae</taxon>
        <taxon>Hyalomma</taxon>
    </lineage>
</organism>
<evidence type="ECO:0000313" key="1">
    <source>
        <dbReference type="EMBL" id="KAH6924994.1"/>
    </source>
</evidence>
<dbReference type="Proteomes" id="UP000821845">
    <property type="component" value="Chromosome 8"/>
</dbReference>
<dbReference type="EMBL" id="CM023488">
    <property type="protein sequence ID" value="KAH6924994.1"/>
    <property type="molecule type" value="Genomic_DNA"/>
</dbReference>
<keyword evidence="2" id="KW-1185">Reference proteome</keyword>
<accession>A0ACB7RU68</accession>
<proteinExistence type="predicted"/>
<name>A0ACB7RU68_HYAAI</name>
<comment type="caution">
    <text evidence="1">The sequence shown here is derived from an EMBL/GenBank/DDBJ whole genome shotgun (WGS) entry which is preliminary data.</text>
</comment>
<gene>
    <name evidence="1" type="ORF">HPB50_027065</name>
</gene>
<protein>
    <submittedName>
        <fullName evidence="1">Uncharacterized protein</fullName>
    </submittedName>
</protein>
<reference evidence="1" key="1">
    <citation type="submission" date="2020-05" db="EMBL/GenBank/DDBJ databases">
        <title>Large-scale comparative analyses of tick genomes elucidate their genetic diversity and vector capacities.</title>
        <authorList>
            <person name="Jia N."/>
            <person name="Wang J."/>
            <person name="Shi W."/>
            <person name="Du L."/>
            <person name="Sun Y."/>
            <person name="Zhan W."/>
            <person name="Jiang J."/>
            <person name="Wang Q."/>
            <person name="Zhang B."/>
            <person name="Ji P."/>
            <person name="Sakyi L.B."/>
            <person name="Cui X."/>
            <person name="Yuan T."/>
            <person name="Jiang B."/>
            <person name="Yang W."/>
            <person name="Lam T.T.-Y."/>
            <person name="Chang Q."/>
            <person name="Ding S."/>
            <person name="Wang X."/>
            <person name="Zhu J."/>
            <person name="Ruan X."/>
            <person name="Zhao L."/>
            <person name="Wei J."/>
            <person name="Que T."/>
            <person name="Du C."/>
            <person name="Cheng J."/>
            <person name="Dai P."/>
            <person name="Han X."/>
            <person name="Huang E."/>
            <person name="Gao Y."/>
            <person name="Liu J."/>
            <person name="Shao H."/>
            <person name="Ye R."/>
            <person name="Li L."/>
            <person name="Wei W."/>
            <person name="Wang X."/>
            <person name="Wang C."/>
            <person name="Yang T."/>
            <person name="Huo Q."/>
            <person name="Li W."/>
            <person name="Guo W."/>
            <person name="Chen H."/>
            <person name="Zhou L."/>
            <person name="Ni X."/>
            <person name="Tian J."/>
            <person name="Zhou Y."/>
            <person name="Sheng Y."/>
            <person name="Liu T."/>
            <person name="Pan Y."/>
            <person name="Xia L."/>
            <person name="Li J."/>
            <person name="Zhao F."/>
            <person name="Cao W."/>
        </authorList>
    </citation>
    <scope>NUCLEOTIDE SEQUENCE</scope>
    <source>
        <strain evidence="1">Hyas-2018</strain>
    </source>
</reference>
<sequence length="139" mass="15268">MRRSNVWHVDTRLFAHSEAAGAAATSGHRQSPLLSGLERLMSGGVAIRLKRTSANRTARFLDTHFSVLFVLCRHKKKVQNFLPCKSPHQGVPCDLSAANGAAYSDILLNHHHPTRLPAHLVHGTDTHTLTPIELTIDAL</sequence>
<evidence type="ECO:0000313" key="2">
    <source>
        <dbReference type="Proteomes" id="UP000821845"/>
    </source>
</evidence>